<dbReference type="EMBL" id="NHZO01000168">
    <property type="protein sequence ID" value="PHQ47910.1"/>
    <property type="molecule type" value="Genomic_DNA"/>
</dbReference>
<keyword evidence="3" id="KW-1185">Reference proteome</keyword>
<reference evidence="2 3" key="1">
    <citation type="journal article" date="2017" name="Biochemistry">
        <title>Identification of the Biosynthetic Pathway for the Antibiotic Bicyclomycin.</title>
        <authorList>
            <person name="Patteson J."/>
            <person name="Cai W."/>
            <person name="Johnson R.A."/>
            <person name="Santa Maria K."/>
            <person name="Li B."/>
        </authorList>
    </citation>
    <scope>NUCLEOTIDE SEQUENCE [LARGE SCALE GENOMIC DNA]</scope>
    <source>
        <strain evidence="2 3">ATCC 21532</strain>
    </source>
</reference>
<dbReference type="Proteomes" id="UP000222531">
    <property type="component" value="Unassembled WGS sequence"/>
</dbReference>
<evidence type="ECO:0000313" key="2">
    <source>
        <dbReference type="EMBL" id="PHQ47910.1"/>
    </source>
</evidence>
<name>A0A2G1X9K5_STRCJ</name>
<gene>
    <name evidence="2" type="ORF">BLA24_30885</name>
</gene>
<dbReference type="OrthoDB" id="4102184at2"/>
<accession>A0A2G1X9K5</accession>
<feature type="transmembrane region" description="Helical" evidence="1">
    <location>
        <begin position="46"/>
        <end position="66"/>
    </location>
</feature>
<feature type="transmembrane region" description="Helical" evidence="1">
    <location>
        <begin position="20"/>
        <end position="40"/>
    </location>
</feature>
<sequence>MTAPRRGPASRAADALASPVLNNLIGLVGIVTPIVAWLSARGTAKNVLLVAETVIVMVLVGSHIWLRQRFITLRRANNLRSMDDAHYYDLVRAKLENELIADYNAVADGHVQVYAGEVPRLSVMLVNTLVESGSQPQRILAADLTTNPALLTGRRDYLAANRQFLQNGGTINRLFIAFESDLLREDYARDLLNVITHHRDLGVSCGLAVRDRLRADQAVDVVILSRAAALVEEEQGDADYTKGRSTMHFKGVDRWISRFESIWGNGTDSAPTTLRTYETAVRPLLETTWDEDRVRHVVDKL</sequence>
<protein>
    <submittedName>
        <fullName evidence="2">Uncharacterized protein</fullName>
    </submittedName>
</protein>
<evidence type="ECO:0000313" key="3">
    <source>
        <dbReference type="Proteomes" id="UP000222531"/>
    </source>
</evidence>
<dbReference type="RefSeq" id="WP_099202431.1">
    <property type="nucleotide sequence ID" value="NZ_JBIRXA010000025.1"/>
</dbReference>
<organism evidence="2 3">
    <name type="scientific">Streptomyces cinnamoneus</name>
    <name type="common">Streptoverticillium cinnamoneum</name>
    <dbReference type="NCBI Taxonomy" id="53446"/>
    <lineage>
        <taxon>Bacteria</taxon>
        <taxon>Bacillati</taxon>
        <taxon>Actinomycetota</taxon>
        <taxon>Actinomycetes</taxon>
        <taxon>Kitasatosporales</taxon>
        <taxon>Streptomycetaceae</taxon>
        <taxon>Streptomyces</taxon>
        <taxon>Streptomyces cinnamoneus group</taxon>
    </lineage>
</organism>
<dbReference type="AlphaFoldDB" id="A0A2G1X9K5"/>
<keyword evidence="1" id="KW-0812">Transmembrane</keyword>
<keyword evidence="1" id="KW-0472">Membrane</keyword>
<keyword evidence="1" id="KW-1133">Transmembrane helix</keyword>
<proteinExistence type="predicted"/>
<evidence type="ECO:0000256" key="1">
    <source>
        <dbReference type="SAM" id="Phobius"/>
    </source>
</evidence>
<comment type="caution">
    <text evidence="2">The sequence shown here is derived from an EMBL/GenBank/DDBJ whole genome shotgun (WGS) entry which is preliminary data.</text>
</comment>